<dbReference type="InterPro" id="IPR032580">
    <property type="entry name" value="SatD"/>
</dbReference>
<reference evidence="1" key="1">
    <citation type="submission" date="2019-04" db="EMBL/GenBank/DDBJ databases">
        <title>Evolution of Biomass-Degrading Anaerobic Consortia Revealed by Metagenomics.</title>
        <authorList>
            <person name="Peng X."/>
        </authorList>
    </citation>
    <scope>NUCLEOTIDE SEQUENCE</scope>
    <source>
        <strain evidence="1">SIG254</strain>
    </source>
</reference>
<proteinExistence type="predicted"/>
<sequence>MLKLKKYLRNYEVISMYFAIIGDIVESKKILNRNEAQEKLNHILKDINIEYERNIAAKFIITLGDEFQGLLSNPIHLFDIIDKIKFKMYPIKIRFGVGIGNIHTNINKEMALGADGPAYHYARKMIEEIKILNKTNSKSQYNTDIGVSSIYKTDIVSLINSNLCLCYFIEEKWTDKQRELIEKIMFSNKTQREIANELNLVQSSVQRRLKSSGYYNYIYVKHSLNRVLMEVWGEYKYAD</sequence>
<evidence type="ECO:0008006" key="3">
    <source>
        <dbReference type="Google" id="ProtNLM"/>
    </source>
</evidence>
<dbReference type="Pfam" id="PF16264">
    <property type="entry name" value="SatD"/>
    <property type="match status" value="1"/>
</dbReference>
<protein>
    <recommendedName>
        <fullName evidence="3">SatD family (SatD)</fullName>
    </recommendedName>
</protein>
<gene>
    <name evidence="1" type="ORF">E7215_08645</name>
</gene>
<name>A0A927ZPH6_9CLOT</name>
<comment type="caution">
    <text evidence="1">The sequence shown here is derived from an EMBL/GenBank/DDBJ whole genome shotgun (WGS) entry which is preliminary data.</text>
</comment>
<dbReference type="SUPFAM" id="SSF88659">
    <property type="entry name" value="Sigma3 and sigma4 domains of RNA polymerase sigma factors"/>
    <property type="match status" value="1"/>
</dbReference>
<organism evidence="1 2">
    <name type="scientific">Clostridium sulfidigenes</name>
    <dbReference type="NCBI Taxonomy" id="318464"/>
    <lineage>
        <taxon>Bacteria</taxon>
        <taxon>Bacillati</taxon>
        <taxon>Bacillota</taxon>
        <taxon>Clostridia</taxon>
        <taxon>Eubacteriales</taxon>
        <taxon>Clostridiaceae</taxon>
        <taxon>Clostridium</taxon>
    </lineage>
</organism>
<dbReference type="Proteomes" id="UP000768462">
    <property type="component" value="Unassembled WGS sequence"/>
</dbReference>
<evidence type="ECO:0000313" key="1">
    <source>
        <dbReference type="EMBL" id="MBE6060225.1"/>
    </source>
</evidence>
<evidence type="ECO:0000313" key="2">
    <source>
        <dbReference type="Proteomes" id="UP000768462"/>
    </source>
</evidence>
<accession>A0A927ZPH6</accession>
<dbReference type="EMBL" id="SVCM01000095">
    <property type="protein sequence ID" value="MBE6060225.1"/>
    <property type="molecule type" value="Genomic_DNA"/>
</dbReference>
<dbReference type="AlphaFoldDB" id="A0A927ZPH6"/>
<dbReference type="InterPro" id="IPR013324">
    <property type="entry name" value="RNA_pol_sigma_r3/r4-like"/>
</dbReference>